<dbReference type="GO" id="GO:0009317">
    <property type="term" value="C:acetyl-CoA carboxylase complex"/>
    <property type="evidence" value="ECO:0007669"/>
    <property type="project" value="InterPro"/>
</dbReference>
<keyword evidence="2" id="KW-0092">Biotin</keyword>
<dbReference type="InterPro" id="IPR000089">
    <property type="entry name" value="Biotin_lipoyl"/>
</dbReference>
<dbReference type="AlphaFoldDB" id="A0A031JET6"/>
<evidence type="ECO:0000313" key="4">
    <source>
        <dbReference type="EMBL" id="AOR79667.1"/>
    </source>
</evidence>
<dbReference type="EMBL" id="JFYZ01000060">
    <property type="protein sequence ID" value="EZP71230.1"/>
    <property type="molecule type" value="Genomic_DNA"/>
</dbReference>
<keyword evidence="2" id="KW-0444">Lipid biosynthesis</keyword>
<organism evidence="5 6">
    <name type="scientific">Novosphingobium resinovorum</name>
    <dbReference type="NCBI Taxonomy" id="158500"/>
    <lineage>
        <taxon>Bacteria</taxon>
        <taxon>Pseudomonadati</taxon>
        <taxon>Pseudomonadota</taxon>
        <taxon>Alphaproteobacteria</taxon>
        <taxon>Sphingomonadales</taxon>
        <taxon>Sphingomonadaceae</taxon>
        <taxon>Novosphingobium</taxon>
    </lineage>
</organism>
<name>A0A031JET6_9SPHN</name>
<dbReference type="GO" id="GO:0003989">
    <property type="term" value="F:acetyl-CoA carboxylase activity"/>
    <property type="evidence" value="ECO:0007669"/>
    <property type="project" value="InterPro"/>
</dbReference>
<protein>
    <recommendedName>
        <fullName evidence="2">Biotin carboxyl carrier protein of acetyl-CoA carboxylase</fullName>
    </recommendedName>
</protein>
<keyword evidence="4" id="KW-0614">Plasmid</keyword>
<evidence type="ECO:0000313" key="7">
    <source>
        <dbReference type="Proteomes" id="UP000094626"/>
    </source>
</evidence>
<dbReference type="PRINTS" id="PR01071">
    <property type="entry name" value="ACOABIOTINCC"/>
</dbReference>
<accession>A0A031JET6</accession>
<dbReference type="Proteomes" id="UP000094626">
    <property type="component" value="Plasmid pSA1"/>
</dbReference>
<sequence length="166" mass="16811">MSGKDPDETSLPELELLIAEFKQSGLRELHARCGELEVYLSQDADASGLDAPRVSVAAPVASAAPASKAAPAAAVAAPAGAPAVPDGAVVVTAPYLGTFYRAPKPGAPNYVEVGGRVSAETEVCLVEVMKLFTAVRAGAAGTVLEVLASDGDLVSAGQPLFVIRPE</sequence>
<keyword evidence="2" id="KW-0275">Fatty acid biosynthesis</keyword>
<dbReference type="InterPro" id="IPR001249">
    <property type="entry name" value="AcCoA_biotinCC"/>
</dbReference>
<dbReference type="InterPro" id="IPR011053">
    <property type="entry name" value="Single_hybrid_motif"/>
</dbReference>
<dbReference type="PATRIC" id="fig|158500.4.peg.5301"/>
<comment type="pathway">
    <text evidence="2">Lipid metabolism; fatty acid biosynthesis.</text>
</comment>
<evidence type="ECO:0000313" key="6">
    <source>
        <dbReference type="Proteomes" id="UP000024329"/>
    </source>
</evidence>
<dbReference type="GO" id="GO:0006633">
    <property type="term" value="P:fatty acid biosynthetic process"/>
    <property type="evidence" value="ECO:0007669"/>
    <property type="project" value="UniProtKB-UniPathway"/>
</dbReference>
<evidence type="ECO:0000256" key="1">
    <source>
        <dbReference type="ARBA" id="ARBA00003761"/>
    </source>
</evidence>
<evidence type="ECO:0000256" key="2">
    <source>
        <dbReference type="RuleBase" id="RU364072"/>
    </source>
</evidence>
<reference evidence="4" key="2">
    <citation type="submission" date="2016-08" db="EMBL/GenBank/DDBJ databases">
        <authorList>
            <person name="Seilhamer J.J."/>
        </authorList>
    </citation>
    <scope>NUCLEOTIDE SEQUENCE [LARGE SCALE GENOMIC DNA]</scope>
    <source>
        <strain evidence="4">SA1</strain>
        <plasmid evidence="4">pSA1</plasmid>
    </source>
</reference>
<dbReference type="eggNOG" id="COG0511">
    <property type="taxonomic scope" value="Bacteria"/>
</dbReference>
<dbReference type="Proteomes" id="UP000024329">
    <property type="component" value="Unassembled WGS sequence"/>
</dbReference>
<dbReference type="OrthoDB" id="9811735at2"/>
<keyword evidence="2" id="KW-0276">Fatty acid metabolism</keyword>
<reference evidence="5 6" key="1">
    <citation type="submission" date="2014-03" db="EMBL/GenBank/DDBJ databases">
        <title>Whole genome sequence of Novosphingobium resinovorum KF1.</title>
        <authorList>
            <person name="Gan H.M."/>
            <person name="Gan H.Y."/>
            <person name="Chew T.H."/>
            <person name="Savka M.A."/>
        </authorList>
    </citation>
    <scope>NUCLEOTIDE SEQUENCE [LARGE SCALE GENOMIC DNA]</scope>
    <source>
        <strain evidence="5 6">KF1</strain>
    </source>
</reference>
<reference evidence="7" key="3">
    <citation type="journal article" date="2017" name="J. Biotechnol.">
        <title>Complete genome sequence of Novosphingobium resinovorum SA1, a versatile xenobiotic-degrading bacterium capable of utilizing sulfanilic acid.</title>
        <authorList>
            <person name="Hegedus B."/>
            <person name="Kos P.B."/>
            <person name="Balint B."/>
            <person name="Maroti G."/>
            <person name="Gan H.M."/>
            <person name="Perei K."/>
            <person name="Rakhely G."/>
        </authorList>
    </citation>
    <scope>NUCLEOTIDE SEQUENCE [LARGE SCALE GENOMIC DNA]</scope>
    <source>
        <strain evidence="7">SA1</strain>
    </source>
</reference>
<dbReference type="Pfam" id="PF00364">
    <property type="entry name" value="Biotin_lipoyl"/>
    <property type="match status" value="1"/>
</dbReference>
<keyword evidence="7" id="KW-1185">Reference proteome</keyword>
<dbReference type="KEGG" id="nre:BES08_23045"/>
<dbReference type="PROSITE" id="PS50968">
    <property type="entry name" value="BIOTINYL_LIPOYL"/>
    <property type="match status" value="1"/>
</dbReference>
<geneLocation type="plasmid" evidence="4 7">
    <name>pSA1</name>
</geneLocation>
<dbReference type="SUPFAM" id="SSF51230">
    <property type="entry name" value="Single hybrid motif"/>
    <property type="match status" value="1"/>
</dbReference>
<evidence type="ECO:0000259" key="3">
    <source>
        <dbReference type="PROSITE" id="PS50968"/>
    </source>
</evidence>
<dbReference type="CDD" id="cd06850">
    <property type="entry name" value="biotinyl_domain"/>
    <property type="match status" value="1"/>
</dbReference>
<feature type="domain" description="Lipoyl-binding" evidence="3">
    <location>
        <begin position="88"/>
        <end position="164"/>
    </location>
</feature>
<dbReference type="UniPathway" id="UPA00094"/>
<keyword evidence="2" id="KW-0443">Lipid metabolism</keyword>
<dbReference type="Gene3D" id="2.40.50.100">
    <property type="match status" value="1"/>
</dbReference>
<comment type="function">
    <text evidence="1 2">This protein is a component of the acetyl coenzyme A carboxylase complex; first, biotin carboxylase catalyzes the carboxylation of the carrier protein and then the transcarboxylase transfers the carboxyl group to form malonyl-CoA.</text>
</comment>
<gene>
    <name evidence="4" type="ORF">BES08_23045</name>
    <name evidence="5" type="ORF">BV97_05223</name>
</gene>
<evidence type="ECO:0000313" key="5">
    <source>
        <dbReference type="EMBL" id="EZP71230.1"/>
    </source>
</evidence>
<dbReference type="EMBL" id="CP017076">
    <property type="protein sequence ID" value="AOR79667.1"/>
    <property type="molecule type" value="Genomic_DNA"/>
</dbReference>
<proteinExistence type="predicted"/>
<dbReference type="RefSeq" id="WP_036530117.1">
    <property type="nucleotide sequence ID" value="NZ_CP017076.1"/>
</dbReference>